<keyword evidence="2" id="KW-0539">Nucleus</keyword>
<feature type="domain" description="RSE1/DDB1/CPSF1 C-terminal" evidence="3">
    <location>
        <begin position="1153"/>
        <end position="1512"/>
    </location>
</feature>
<evidence type="ECO:0000256" key="2">
    <source>
        <dbReference type="ARBA" id="ARBA00023242"/>
    </source>
</evidence>
<dbReference type="Proteomes" id="UP000594261">
    <property type="component" value="Chromosome 12"/>
</dbReference>
<proteinExistence type="predicted"/>
<reference evidence="6 7" key="1">
    <citation type="journal article" date="2016" name="G3 (Bethesda)">
        <title>First Draft Assembly and Annotation of the Genome of a California Endemic Oak Quercus lobata Nee (Fagaceae).</title>
        <authorList>
            <person name="Sork V.L."/>
            <person name="Fitz-Gibbon S.T."/>
            <person name="Puiu D."/>
            <person name="Crepeau M."/>
            <person name="Gugger P.F."/>
            <person name="Sherman R."/>
            <person name="Stevens K."/>
            <person name="Langley C.H."/>
            <person name="Pellegrini M."/>
            <person name="Salzberg S.L."/>
        </authorList>
    </citation>
    <scope>NUCLEOTIDE SEQUENCE [LARGE SCALE GENOMIC DNA]</scope>
    <source>
        <strain evidence="6 7">cv. SW786</strain>
    </source>
</reference>
<dbReference type="InterPro" id="IPR050358">
    <property type="entry name" value="RSE1/DDB1/CFT1"/>
</dbReference>
<evidence type="ECO:0000259" key="4">
    <source>
        <dbReference type="Pfam" id="PF10433"/>
    </source>
</evidence>
<dbReference type="InterPro" id="IPR015943">
    <property type="entry name" value="WD40/YVTN_repeat-like_dom_sf"/>
</dbReference>
<evidence type="ECO:0000256" key="1">
    <source>
        <dbReference type="ARBA" id="ARBA00004123"/>
    </source>
</evidence>
<accession>A0A7N2N5N3</accession>
<dbReference type="Gene3D" id="2.130.10.10">
    <property type="entry name" value="YVTN repeat-like/Quinoprotein amine dehydrogenase"/>
    <property type="match status" value="2"/>
</dbReference>
<name>A0A7N2N5N3_QUELO</name>
<dbReference type="OMA" id="PMTKFKL"/>
<dbReference type="GO" id="GO:0003676">
    <property type="term" value="F:nucleic acid binding"/>
    <property type="evidence" value="ECO:0007669"/>
    <property type="project" value="InterPro"/>
</dbReference>
<keyword evidence="7" id="KW-1185">Reference proteome</keyword>
<dbReference type="Pfam" id="PF03178">
    <property type="entry name" value="CPSF_A"/>
    <property type="match status" value="1"/>
</dbReference>
<comment type="subcellular location">
    <subcellularLocation>
        <location evidence="1">Nucleus</location>
    </subcellularLocation>
</comment>
<dbReference type="EnsemblPlants" id="QL12p039581:mrna">
    <property type="protein sequence ID" value="QL12p039581:mrna"/>
    <property type="gene ID" value="QL12p039581"/>
</dbReference>
<dbReference type="InParanoid" id="A0A7N2N5N3"/>
<dbReference type="Pfam" id="PF10433">
    <property type="entry name" value="Beta-prop_RSE1_1st"/>
    <property type="match status" value="1"/>
</dbReference>
<evidence type="ECO:0000259" key="3">
    <source>
        <dbReference type="Pfam" id="PF03178"/>
    </source>
</evidence>
<evidence type="ECO:0000313" key="7">
    <source>
        <dbReference type="Proteomes" id="UP000594261"/>
    </source>
</evidence>
<dbReference type="InterPro" id="IPR018846">
    <property type="entry name" value="Beta-prop_RSE1/DDB1/CPSF1_1st"/>
</dbReference>
<evidence type="ECO:0008006" key="8">
    <source>
        <dbReference type="Google" id="ProtNLM"/>
    </source>
</evidence>
<feature type="domain" description="RSE1/DDB1/CPSF1 second beta-propeller" evidence="5">
    <location>
        <begin position="623"/>
        <end position="1073"/>
    </location>
</feature>
<dbReference type="PANTHER" id="PTHR10644">
    <property type="entry name" value="DNA REPAIR/RNA PROCESSING CPSF FAMILY"/>
    <property type="match status" value="1"/>
</dbReference>
<feature type="domain" description="RSE1/DDB1/CPSF1 first beta-propeller" evidence="4">
    <location>
        <begin position="315"/>
        <end position="499"/>
    </location>
</feature>
<dbReference type="Pfam" id="PF23726">
    <property type="entry name" value="Beta-prop_RSE1_2nd"/>
    <property type="match status" value="1"/>
</dbReference>
<dbReference type="FunCoup" id="A0A7N2N5N3">
    <property type="interactions" value="3448"/>
</dbReference>
<reference evidence="6" key="2">
    <citation type="submission" date="2021-01" db="UniProtKB">
        <authorList>
            <consortium name="EnsemblPlants"/>
        </authorList>
    </citation>
    <scope>IDENTIFICATION</scope>
</reference>
<protein>
    <recommendedName>
        <fullName evidence="8">Cleavage and polyadenylation specificity factor subunit 1</fullName>
    </recommendedName>
</protein>
<dbReference type="GO" id="GO:0005634">
    <property type="term" value="C:nucleus"/>
    <property type="evidence" value="ECO:0007669"/>
    <property type="project" value="UniProtKB-SubCell"/>
</dbReference>
<evidence type="ECO:0000259" key="5">
    <source>
        <dbReference type="Pfam" id="PF23726"/>
    </source>
</evidence>
<dbReference type="InterPro" id="IPR058543">
    <property type="entry name" value="Beta-prop_RSE1/DDB1/CPSF1_2nd"/>
</dbReference>
<sequence length="1547" mass="169450">MSYAAYKMMHYPTGIETCGSGFITQSRADFTSRIPPITSTDGLDADWPPRRHDLGPIPNLVVTAANVLELYIVRVQEDAAATATRDSSARASVEPMRGGLMDGLAGASLELVCHYRLHANVESMAVLTVGGGDGSRRRDSIILAFRDAKISVLEFDDSIHGLRTSSMHCFEGPEWLHLKRGRESFARGPLVKVDPQGRCGGVLVFELQMIILKAAQILFPQRVQGNFAKCLELEKVSYEMVSRDWLLTTCGSHMLWEDGLMRYPLLKLRAGSGLVGDDDALSSGGAVSARIESSYIINLRDLGMKHVKDYIFVHGYIEPVMVILHERELTWAGRVSWKHHTCMISALSISTTMKQHPLIWSAVNLPHDAYKLLAVPSPIGGVLVIGANSIHYHSQSASCALALNNYAVPVDNSQEMPRSSFSVELDAANTTWLLTDVALLSTKTGELLLLNLVYDGRVVQRLDLSKSKASVLTSGITTIGNSLFFLGSRLGDSLLVQFTCGLGGSMLSSGLKEEVGDIEGDSPQVKRLRMSSSDALQDMISGEELSLYASAPNNADSAQKTFSFAVRDSLINVGPLKDFSYGLRMNADANATGLAKQSNYELVCCSGHGKNGALCVLRQSIRPEMITEVELPGCKGIWTVYHKNARGHNADFSKMAADENEYHAYLIISLEARTMVLETADLLTEVTESVDYFVQGRTVAAGNLFGRRRVVQVFERGARVLDGSFMTQELNFGAPNSESGSGSGSGSESSTVLSVSIADPYVLLCMTDGSIRLLVGDPSTCMISIYTPSSFEILKKSVSACTLYHDKGPEPWLRKTSTDAWLSTGISEAIDGADGAPHDQGDIYCVVCYENGALEIFDVPSFNCVFSADKFMSGKTLLVDSFMQEQAKDVEVTNKSSEEVIGQGRKESSQNMKVVELAMHRWAGQYSRPFLFGILTDGTILCYHAYLYEGVENTSKIDSSVSVQNSGGLSSISASRLRNLRFVRVPLDTYAREETSSESPCQRITIFKNIGGHQGLFLSGSRPAWFMVFRERLRVHPQLCDGSIVAFTVLHNVNCNHGLIYVTSQGILKICQLPSVSSYDNYWPVQKIPLKGTPHQVTYLAEKNLYPLIVSVPVHKSLNQVLSTLVDQEVGHQVENLNLGSDELHQTYTLDEFEVRILEPEKSGGPWQTKATIPMQSSENALTVRVVTLLNTTTKENETLLAIGTGYVQGEDVAARGRVLLFSVGKNTDNPQNLVSEVYSKELKGAISALASLQGHLLIASGPKIILHKWTGTELNGVAFFDAPPLYVVSLNIASKRGYCFSNHIMVPPSKGLHRELGLVKNFILLGDIHKSIYFLSWKEQGAQLSLLAKDFGSLDCFATEFLIDGSTLSLTVSDDQKNIQIFYYAPKMSESWKGQKLLSRAEFHVGAHVTKFLRLQMLSASSDRTGAAPGSDKTNRFALLFGTLDGSIGCIAPLDELTFRRLQSLQRKLVDAVAHVAGLNPKSFRQFRSNGKAHRPGPDSIVDCELLCHYEMLPLEEQLEIANQIGTTRSQILSNLTDLSLGTSFL</sequence>
<evidence type="ECO:0000313" key="6">
    <source>
        <dbReference type="EnsemblPlants" id="QL12p039581:mrna"/>
    </source>
</evidence>
<dbReference type="EMBL" id="LRBV02000012">
    <property type="status" value="NOT_ANNOTATED_CDS"/>
    <property type="molecule type" value="Genomic_DNA"/>
</dbReference>
<organism evidence="6 7">
    <name type="scientific">Quercus lobata</name>
    <name type="common">Valley oak</name>
    <dbReference type="NCBI Taxonomy" id="97700"/>
    <lineage>
        <taxon>Eukaryota</taxon>
        <taxon>Viridiplantae</taxon>
        <taxon>Streptophyta</taxon>
        <taxon>Embryophyta</taxon>
        <taxon>Tracheophyta</taxon>
        <taxon>Spermatophyta</taxon>
        <taxon>Magnoliopsida</taxon>
        <taxon>eudicotyledons</taxon>
        <taxon>Gunneridae</taxon>
        <taxon>Pentapetalae</taxon>
        <taxon>rosids</taxon>
        <taxon>fabids</taxon>
        <taxon>Fagales</taxon>
        <taxon>Fagaceae</taxon>
        <taxon>Quercus</taxon>
    </lineage>
</organism>
<dbReference type="InterPro" id="IPR004871">
    <property type="entry name" value="RSE1/DDB1/CPSF1_C"/>
</dbReference>
<dbReference type="Gramene" id="QL12p039581:mrna">
    <property type="protein sequence ID" value="QL12p039581:mrna"/>
    <property type="gene ID" value="QL12p039581"/>
</dbReference>